<evidence type="ECO:0000313" key="2">
    <source>
        <dbReference type="Proteomes" id="UP000265520"/>
    </source>
</evidence>
<organism evidence="1 2">
    <name type="scientific">Trifolium medium</name>
    <dbReference type="NCBI Taxonomy" id="97028"/>
    <lineage>
        <taxon>Eukaryota</taxon>
        <taxon>Viridiplantae</taxon>
        <taxon>Streptophyta</taxon>
        <taxon>Embryophyta</taxon>
        <taxon>Tracheophyta</taxon>
        <taxon>Spermatophyta</taxon>
        <taxon>Magnoliopsida</taxon>
        <taxon>eudicotyledons</taxon>
        <taxon>Gunneridae</taxon>
        <taxon>Pentapetalae</taxon>
        <taxon>rosids</taxon>
        <taxon>fabids</taxon>
        <taxon>Fabales</taxon>
        <taxon>Fabaceae</taxon>
        <taxon>Papilionoideae</taxon>
        <taxon>50 kb inversion clade</taxon>
        <taxon>NPAAA clade</taxon>
        <taxon>Hologalegina</taxon>
        <taxon>IRL clade</taxon>
        <taxon>Trifolieae</taxon>
        <taxon>Trifolium</taxon>
    </lineage>
</organism>
<comment type="caution">
    <text evidence="1">The sequence shown here is derived from an EMBL/GenBank/DDBJ whole genome shotgun (WGS) entry which is preliminary data.</text>
</comment>
<protein>
    <submittedName>
        <fullName evidence="1">Succinate-semialdehyde dehydrogenase mitochondrial-like</fullName>
    </submittedName>
</protein>
<evidence type="ECO:0000313" key="1">
    <source>
        <dbReference type="EMBL" id="MCI10789.1"/>
    </source>
</evidence>
<sequence>MKVGDGFSEGVAQGPLINEAAVKK</sequence>
<dbReference type="EMBL" id="LXQA010077623">
    <property type="protein sequence ID" value="MCI10789.1"/>
    <property type="molecule type" value="Genomic_DNA"/>
</dbReference>
<dbReference type="AlphaFoldDB" id="A0A392PH19"/>
<accession>A0A392PH19</accession>
<proteinExistence type="predicted"/>
<reference evidence="1 2" key="1">
    <citation type="journal article" date="2018" name="Front. Plant Sci.">
        <title>Red Clover (Trifolium pratense) and Zigzag Clover (T. medium) - A Picture of Genomic Similarities and Differences.</title>
        <authorList>
            <person name="Dluhosova J."/>
            <person name="Istvanek J."/>
            <person name="Nedelnik J."/>
            <person name="Repkova J."/>
        </authorList>
    </citation>
    <scope>NUCLEOTIDE SEQUENCE [LARGE SCALE GENOMIC DNA]</scope>
    <source>
        <strain evidence="2">cv. 10/8</strain>
        <tissue evidence="1">Leaf</tissue>
    </source>
</reference>
<keyword evidence="2" id="KW-1185">Reference proteome</keyword>
<dbReference type="Proteomes" id="UP000265520">
    <property type="component" value="Unassembled WGS sequence"/>
</dbReference>
<name>A0A392PH19_9FABA</name>
<feature type="non-terminal residue" evidence="1">
    <location>
        <position position="24"/>
    </location>
</feature>